<dbReference type="AlphaFoldDB" id="G9NHH4"/>
<accession>G9NHH4</accession>
<organism evidence="2 3">
    <name type="scientific">Hypocrea atroviridis (strain ATCC 20476 / IMI 206040)</name>
    <name type="common">Trichoderma atroviride</name>
    <dbReference type="NCBI Taxonomy" id="452589"/>
    <lineage>
        <taxon>Eukaryota</taxon>
        <taxon>Fungi</taxon>
        <taxon>Dikarya</taxon>
        <taxon>Ascomycota</taxon>
        <taxon>Pezizomycotina</taxon>
        <taxon>Sordariomycetes</taxon>
        <taxon>Hypocreomycetidae</taxon>
        <taxon>Hypocreales</taxon>
        <taxon>Hypocreaceae</taxon>
        <taxon>Trichoderma</taxon>
    </lineage>
</organism>
<comment type="caution">
    <text evidence="2">The sequence shown here is derived from an EMBL/GenBank/DDBJ whole genome shotgun (WGS) entry which is preliminary data.</text>
</comment>
<dbReference type="Proteomes" id="UP000005426">
    <property type="component" value="Unassembled WGS sequence"/>
</dbReference>
<reference evidence="2 3" key="1">
    <citation type="journal article" date="2011" name="Genome Biol.">
        <title>Comparative genome sequence analysis underscores mycoparasitism as the ancestral life style of Trichoderma.</title>
        <authorList>
            <person name="Kubicek C.P."/>
            <person name="Herrera-Estrella A."/>
            <person name="Seidl-Seiboth V."/>
            <person name="Martinez D.A."/>
            <person name="Druzhinina I.S."/>
            <person name="Thon M."/>
            <person name="Zeilinger S."/>
            <person name="Casas-Flores S."/>
            <person name="Horwitz B.A."/>
            <person name="Mukherjee P.K."/>
            <person name="Mukherjee M."/>
            <person name="Kredics L."/>
            <person name="Alcaraz L.D."/>
            <person name="Aerts A."/>
            <person name="Antal Z."/>
            <person name="Atanasova L."/>
            <person name="Cervantes-Badillo M.G."/>
            <person name="Challacombe J."/>
            <person name="Chertkov O."/>
            <person name="McCluskey K."/>
            <person name="Coulpier F."/>
            <person name="Deshpande N."/>
            <person name="von Doehren H."/>
            <person name="Ebbole D.J."/>
            <person name="Esquivel-Naranjo E.U."/>
            <person name="Fekete E."/>
            <person name="Flipphi M."/>
            <person name="Glaser F."/>
            <person name="Gomez-Rodriguez E.Y."/>
            <person name="Gruber S."/>
            <person name="Han C."/>
            <person name="Henrissat B."/>
            <person name="Hermosa R."/>
            <person name="Hernandez-Onate M."/>
            <person name="Karaffa L."/>
            <person name="Kosti I."/>
            <person name="Le Crom S."/>
            <person name="Lindquist E."/>
            <person name="Lucas S."/>
            <person name="Luebeck M."/>
            <person name="Luebeck P.S."/>
            <person name="Margeot A."/>
            <person name="Metz B."/>
            <person name="Misra M."/>
            <person name="Nevalainen H."/>
            <person name="Omann M."/>
            <person name="Packer N."/>
            <person name="Perrone G."/>
            <person name="Uresti-Rivera E.E."/>
            <person name="Salamov A."/>
            <person name="Schmoll M."/>
            <person name="Seiboth B."/>
            <person name="Shapiro H."/>
            <person name="Sukno S."/>
            <person name="Tamayo-Ramos J.A."/>
            <person name="Tisch D."/>
            <person name="Wiest A."/>
            <person name="Wilkinson H.H."/>
            <person name="Zhang M."/>
            <person name="Coutinho P.M."/>
            <person name="Kenerley C.M."/>
            <person name="Monte E."/>
            <person name="Baker S.E."/>
            <person name="Grigoriev I.V."/>
        </authorList>
    </citation>
    <scope>NUCLEOTIDE SEQUENCE [LARGE SCALE GENOMIC DNA]</scope>
    <source>
        <strain evidence="3">ATCC 20476 / IMI 206040</strain>
    </source>
</reference>
<evidence type="ECO:0000313" key="2">
    <source>
        <dbReference type="EMBL" id="EHK50068.1"/>
    </source>
</evidence>
<dbReference type="HOGENOM" id="CLU_3050608_0_0_1"/>
<protein>
    <submittedName>
        <fullName evidence="2">Uncharacterized protein</fullName>
    </submittedName>
</protein>
<evidence type="ECO:0000256" key="1">
    <source>
        <dbReference type="SAM" id="SignalP"/>
    </source>
</evidence>
<sequence>MRLLFCLVLSRLVLGWAGSSALPLCLSVSKRATDSVPGADAVWRCEAEKIKREN</sequence>
<gene>
    <name evidence="2" type="ORF">TRIATDRAFT_254731</name>
</gene>
<keyword evidence="1" id="KW-0732">Signal</keyword>
<feature type="signal peptide" evidence="1">
    <location>
        <begin position="1"/>
        <end position="21"/>
    </location>
</feature>
<proteinExistence type="predicted"/>
<dbReference type="EMBL" id="ABDG02000015">
    <property type="protein sequence ID" value="EHK50068.1"/>
    <property type="molecule type" value="Genomic_DNA"/>
</dbReference>
<keyword evidence="3" id="KW-1185">Reference proteome</keyword>
<evidence type="ECO:0000313" key="3">
    <source>
        <dbReference type="Proteomes" id="UP000005426"/>
    </source>
</evidence>
<feature type="chain" id="PRO_5003524287" evidence="1">
    <location>
        <begin position="22"/>
        <end position="54"/>
    </location>
</feature>
<name>G9NHH4_HYPAI</name>